<sequence>MLTEASPLPPLSSLPLRPGDPPRSAWGRWGKDDQLGTLNYLTDELVQKAILGEVKTGQRVGLNLPLDLINPPLLGRSAFEKKIINKAPRVINDDVISFNTQSSSQWDSFRHFAFQKEGQFYNGAMQGEIHGSGSDYSNPVNGLDAWAKKGIAGRGILVDYADYADRNGIKYDKTKAHQISVDVVKTILAETKTEVHIGDILFLRTGFVQGYLTLDQSEREAMKMERQWPGMMQSQTTTEWLWESQFAAVAADNPAFECGPHADPAWHLHPILLAGWGTPIGELFDLEGLSRMCKKTGRYSFFVSSAPLNYSGAVASPPNAIAFF</sequence>
<dbReference type="AlphaFoldDB" id="A0A1B8GTE5"/>
<dbReference type="PANTHER" id="PTHR34861:SF11">
    <property type="entry name" value="CYCLASE"/>
    <property type="match status" value="1"/>
</dbReference>
<dbReference type="GeneID" id="28835670"/>
<evidence type="ECO:0008006" key="5">
    <source>
        <dbReference type="Google" id="ProtNLM"/>
    </source>
</evidence>
<feature type="region of interest" description="Disordered" evidence="2">
    <location>
        <begin position="1"/>
        <end position="28"/>
    </location>
</feature>
<dbReference type="GO" id="GO:0019441">
    <property type="term" value="P:L-tryptophan catabolic process to kynurenine"/>
    <property type="evidence" value="ECO:0007669"/>
    <property type="project" value="InterPro"/>
</dbReference>
<dbReference type="SUPFAM" id="SSF102198">
    <property type="entry name" value="Putative cyclase"/>
    <property type="match status" value="1"/>
</dbReference>
<evidence type="ECO:0000256" key="2">
    <source>
        <dbReference type="SAM" id="MobiDB-lite"/>
    </source>
</evidence>
<gene>
    <name evidence="3" type="ORF">VE01_02284</name>
</gene>
<proteinExistence type="inferred from homology"/>
<dbReference type="STRING" id="342668.A0A1B8GTE5"/>
<evidence type="ECO:0000313" key="4">
    <source>
        <dbReference type="Proteomes" id="UP000091956"/>
    </source>
</evidence>
<dbReference type="Proteomes" id="UP000091956">
    <property type="component" value="Unassembled WGS sequence"/>
</dbReference>
<evidence type="ECO:0000256" key="1">
    <source>
        <dbReference type="ARBA" id="ARBA00007865"/>
    </source>
</evidence>
<comment type="similarity">
    <text evidence="1">Belongs to the Cyclase 1 superfamily.</text>
</comment>
<dbReference type="EMBL" id="KV460214">
    <property type="protein sequence ID" value="OBT99108.1"/>
    <property type="molecule type" value="Genomic_DNA"/>
</dbReference>
<dbReference type="RefSeq" id="XP_018132841.1">
    <property type="nucleotide sequence ID" value="XM_018271794.2"/>
</dbReference>
<name>A0A1B8GTE5_9PEZI</name>
<accession>A0A1B8GTE5</accession>
<dbReference type="Gene3D" id="3.50.30.50">
    <property type="entry name" value="Putative cyclase"/>
    <property type="match status" value="1"/>
</dbReference>
<dbReference type="OrthoDB" id="5396at2759"/>
<keyword evidence="4" id="KW-1185">Reference proteome</keyword>
<dbReference type="GO" id="GO:0004061">
    <property type="term" value="F:arylformamidase activity"/>
    <property type="evidence" value="ECO:0007669"/>
    <property type="project" value="InterPro"/>
</dbReference>
<dbReference type="Pfam" id="PF04199">
    <property type="entry name" value="Cyclase"/>
    <property type="match status" value="1"/>
</dbReference>
<protein>
    <recommendedName>
        <fullName evidence="5">Cyclase</fullName>
    </recommendedName>
</protein>
<dbReference type="InterPro" id="IPR037175">
    <property type="entry name" value="KFase_sf"/>
</dbReference>
<evidence type="ECO:0000313" key="3">
    <source>
        <dbReference type="EMBL" id="OBT99108.1"/>
    </source>
</evidence>
<reference evidence="4" key="2">
    <citation type="journal article" date="2018" name="Nat. Commun.">
        <title>Extreme sensitivity to ultraviolet light in the fungal pathogen causing white-nose syndrome of bats.</title>
        <authorList>
            <person name="Palmer J.M."/>
            <person name="Drees K.P."/>
            <person name="Foster J.T."/>
            <person name="Lindner D.L."/>
        </authorList>
    </citation>
    <scope>NUCLEOTIDE SEQUENCE [LARGE SCALE GENOMIC DNA]</scope>
    <source>
        <strain evidence="4">UAMH 10579</strain>
    </source>
</reference>
<dbReference type="InterPro" id="IPR007325">
    <property type="entry name" value="KFase/CYL"/>
</dbReference>
<reference evidence="3 4" key="1">
    <citation type="submission" date="2016-03" db="EMBL/GenBank/DDBJ databases">
        <title>Comparative genomics of Pseudogymnoascus destructans, the fungus causing white-nose syndrome of bats.</title>
        <authorList>
            <person name="Palmer J.M."/>
            <person name="Drees K.P."/>
            <person name="Foster J.T."/>
            <person name="Lindner D.L."/>
        </authorList>
    </citation>
    <scope>NUCLEOTIDE SEQUENCE [LARGE SCALE GENOMIC DNA]</scope>
    <source>
        <strain evidence="3 4">UAMH 10579</strain>
    </source>
</reference>
<organism evidence="3 4">
    <name type="scientific">Pseudogymnoascus verrucosus</name>
    <dbReference type="NCBI Taxonomy" id="342668"/>
    <lineage>
        <taxon>Eukaryota</taxon>
        <taxon>Fungi</taxon>
        <taxon>Dikarya</taxon>
        <taxon>Ascomycota</taxon>
        <taxon>Pezizomycotina</taxon>
        <taxon>Leotiomycetes</taxon>
        <taxon>Thelebolales</taxon>
        <taxon>Thelebolaceae</taxon>
        <taxon>Pseudogymnoascus</taxon>
    </lineage>
</organism>
<dbReference type="PANTHER" id="PTHR34861">
    <property type="match status" value="1"/>
</dbReference>